<reference evidence="1" key="1">
    <citation type="journal article" date="2023" name="G3 (Bethesda)">
        <title>A reference genome for the long-term kleptoplast-retaining sea slug Elysia crispata morphotype clarki.</title>
        <authorList>
            <person name="Eastman K.E."/>
            <person name="Pendleton A.L."/>
            <person name="Shaikh M.A."/>
            <person name="Suttiyut T."/>
            <person name="Ogas R."/>
            <person name="Tomko P."/>
            <person name="Gavelis G."/>
            <person name="Widhalm J.R."/>
            <person name="Wisecaver J.H."/>
        </authorList>
    </citation>
    <scope>NUCLEOTIDE SEQUENCE</scope>
    <source>
        <strain evidence="1">ECLA1</strain>
    </source>
</reference>
<proteinExistence type="predicted"/>
<accession>A0AAE0ZYY9</accession>
<protein>
    <submittedName>
        <fullName evidence="1">Uncharacterized protein</fullName>
    </submittedName>
</protein>
<evidence type="ECO:0000313" key="2">
    <source>
        <dbReference type="Proteomes" id="UP001283361"/>
    </source>
</evidence>
<dbReference type="AlphaFoldDB" id="A0AAE0ZYY9"/>
<gene>
    <name evidence="1" type="ORF">RRG08_021681</name>
</gene>
<dbReference type="Proteomes" id="UP001283361">
    <property type="component" value="Unassembled WGS sequence"/>
</dbReference>
<dbReference type="EMBL" id="JAWDGP010003066">
    <property type="protein sequence ID" value="KAK3777561.1"/>
    <property type="molecule type" value="Genomic_DNA"/>
</dbReference>
<name>A0AAE0ZYY9_9GAST</name>
<keyword evidence="2" id="KW-1185">Reference proteome</keyword>
<comment type="caution">
    <text evidence="1">The sequence shown here is derived from an EMBL/GenBank/DDBJ whole genome shotgun (WGS) entry which is preliminary data.</text>
</comment>
<evidence type="ECO:0000313" key="1">
    <source>
        <dbReference type="EMBL" id="KAK3777561.1"/>
    </source>
</evidence>
<sequence length="88" mass="10244">MTLSSVVMQGGQLAAPSGSHFQYRDHQNLYKLQMLNLESNSREVEKWKTPSENIKGPTSEVTFFVAMRAQVITDWYWSRSQYSEIFHI</sequence>
<organism evidence="1 2">
    <name type="scientific">Elysia crispata</name>
    <name type="common">lettuce slug</name>
    <dbReference type="NCBI Taxonomy" id="231223"/>
    <lineage>
        <taxon>Eukaryota</taxon>
        <taxon>Metazoa</taxon>
        <taxon>Spiralia</taxon>
        <taxon>Lophotrochozoa</taxon>
        <taxon>Mollusca</taxon>
        <taxon>Gastropoda</taxon>
        <taxon>Heterobranchia</taxon>
        <taxon>Euthyneura</taxon>
        <taxon>Panpulmonata</taxon>
        <taxon>Sacoglossa</taxon>
        <taxon>Placobranchoidea</taxon>
        <taxon>Plakobranchidae</taxon>
        <taxon>Elysia</taxon>
    </lineage>
</organism>